<dbReference type="Proteomes" id="UP000246715">
    <property type="component" value="Segment"/>
</dbReference>
<reference evidence="2 3" key="1">
    <citation type="journal article" date="2007" name="Virology">
        <title>Sequence and annotation of the 314-kb MT325 and the 321-kb FR483 viruses that infect Chlorella Pbi.</title>
        <authorList>
            <person name="Fitzgerald L.A."/>
            <person name="Graves M.V."/>
            <person name="Li X."/>
            <person name="Feldblyum T."/>
            <person name="Hartigan J."/>
            <person name="Van Etten J.L."/>
        </authorList>
    </citation>
    <scope>NUCLEOTIDE SEQUENCE [LARGE SCALE GENOMIC DNA]</scope>
    <source>
        <strain evidence="2 3">MT325</strain>
    </source>
</reference>
<gene>
    <name evidence="2" type="primary">m169R</name>
    <name evidence="2" type="ORF">MT325_m169R</name>
</gene>
<feature type="transmembrane region" description="Helical" evidence="1">
    <location>
        <begin position="68"/>
        <end position="88"/>
    </location>
</feature>
<organismHost>
    <name type="scientific">Paramecium bursaria</name>
    <dbReference type="NCBI Taxonomy" id="74790"/>
</organismHost>
<keyword evidence="1" id="KW-0472">Membrane</keyword>
<keyword evidence="1" id="KW-1133">Transmembrane helix</keyword>
<proteinExistence type="predicted"/>
<evidence type="ECO:0000313" key="2">
    <source>
        <dbReference type="EMBL" id="ABT13723.1"/>
    </source>
</evidence>
<sequence length="92" mass="10279">MNSGLLNTAYTASTADLSGIARVMLMLLLVMLWSLTTFLTTPVFPFMMLFVVLTVAKCSSSDTNRISFLFMTLCIHFLVLECFDAQSLERVI</sequence>
<evidence type="ECO:0000313" key="3">
    <source>
        <dbReference type="Proteomes" id="UP000246715"/>
    </source>
</evidence>
<protein>
    <submittedName>
        <fullName evidence="2">Uncharacterized protein m169R</fullName>
    </submittedName>
</protein>
<feature type="transmembrane region" description="Helical" evidence="1">
    <location>
        <begin position="23"/>
        <end position="56"/>
    </location>
</feature>
<organism evidence="2 3">
    <name type="scientific">Paramecium bursaria Chlorella virus MT325</name>
    <name type="common">PBCV-MT325</name>
    <dbReference type="NCBI Taxonomy" id="346932"/>
    <lineage>
        <taxon>Viruses</taxon>
        <taxon>Varidnaviria</taxon>
        <taxon>Bamfordvirae</taxon>
        <taxon>Nucleocytoviricota</taxon>
        <taxon>Megaviricetes</taxon>
        <taxon>Algavirales</taxon>
        <taxon>Phycodnaviridae</taxon>
        <taxon>Chlorovirus</taxon>
        <taxon>Chlorovirus conductrix</taxon>
        <taxon>Paramecium bursaria Chlorella virus A1</taxon>
    </lineage>
</organism>
<name>A7ITP9_PBCVM</name>
<dbReference type="EMBL" id="DQ491001">
    <property type="protein sequence ID" value="ABT13723.1"/>
    <property type="molecule type" value="Genomic_DNA"/>
</dbReference>
<evidence type="ECO:0000256" key="1">
    <source>
        <dbReference type="SAM" id="Phobius"/>
    </source>
</evidence>
<accession>A7ITP9</accession>
<keyword evidence="1" id="KW-0812">Transmembrane</keyword>